<feature type="domain" description="TGF-beta family profile" evidence="18">
    <location>
        <begin position="366"/>
        <end position="481"/>
    </location>
</feature>
<evidence type="ECO:0000256" key="14">
    <source>
        <dbReference type="ARBA" id="ARBA00045656"/>
    </source>
</evidence>
<name>A0A9F2R393_PYTBI</name>
<keyword evidence="4" id="KW-0964">Secreted</keyword>
<organism evidence="19 20">
    <name type="scientific">Python bivittatus</name>
    <name type="common">Burmese python</name>
    <name type="synonym">Python molurus bivittatus</name>
    <dbReference type="NCBI Taxonomy" id="176946"/>
    <lineage>
        <taxon>Eukaryota</taxon>
        <taxon>Metazoa</taxon>
        <taxon>Chordata</taxon>
        <taxon>Craniata</taxon>
        <taxon>Vertebrata</taxon>
        <taxon>Euteleostomi</taxon>
        <taxon>Lepidosauria</taxon>
        <taxon>Squamata</taxon>
        <taxon>Bifurcata</taxon>
        <taxon>Unidentata</taxon>
        <taxon>Episquamata</taxon>
        <taxon>Toxicofera</taxon>
        <taxon>Serpentes</taxon>
        <taxon>Henophidia</taxon>
        <taxon>Pythonidae</taxon>
        <taxon>Python</taxon>
    </lineage>
</organism>
<dbReference type="GO" id="GO:0005125">
    <property type="term" value="F:cytokine activity"/>
    <property type="evidence" value="ECO:0007669"/>
    <property type="project" value="TreeGrafter"/>
</dbReference>
<evidence type="ECO:0000256" key="5">
    <source>
        <dbReference type="ARBA" id="ARBA00022530"/>
    </source>
</evidence>
<comment type="subcellular location">
    <subcellularLocation>
        <location evidence="1">Secreted</location>
        <location evidence="1">Extracellular space</location>
        <location evidence="1">Extracellular matrix</location>
    </subcellularLocation>
</comment>
<evidence type="ECO:0000256" key="16">
    <source>
        <dbReference type="RuleBase" id="RU000354"/>
    </source>
</evidence>
<dbReference type="InterPro" id="IPR029034">
    <property type="entry name" value="Cystine-knot_cytokine"/>
</dbReference>
<keyword evidence="10" id="KW-0325">Glycoprotein</keyword>
<dbReference type="PANTHER" id="PTHR11848">
    <property type="entry name" value="TGF-BETA FAMILY"/>
    <property type="match status" value="1"/>
</dbReference>
<feature type="disulfide bond" evidence="15">
    <location>
        <begin position="413"/>
        <end position="478"/>
    </location>
</feature>
<dbReference type="Proteomes" id="UP000695026">
    <property type="component" value="Unplaced"/>
</dbReference>
<dbReference type="GO" id="GO:0008083">
    <property type="term" value="F:growth factor activity"/>
    <property type="evidence" value="ECO:0007669"/>
    <property type="project" value="UniProtKB-KW"/>
</dbReference>
<feature type="chain" id="PRO_5039885455" description="Transforming growth factor beta-2 proprotein" evidence="17">
    <location>
        <begin position="22"/>
        <end position="481"/>
    </location>
</feature>
<evidence type="ECO:0000256" key="4">
    <source>
        <dbReference type="ARBA" id="ARBA00022525"/>
    </source>
</evidence>
<proteinExistence type="inferred from homology"/>
<dbReference type="InterPro" id="IPR001111">
    <property type="entry name" value="TGF-b_propeptide"/>
</dbReference>
<dbReference type="PIRSF" id="PIRSF001787">
    <property type="entry name" value="TGF-beta"/>
    <property type="match status" value="1"/>
</dbReference>
<dbReference type="InterPro" id="IPR017948">
    <property type="entry name" value="TGFb_CS"/>
</dbReference>
<evidence type="ECO:0000256" key="12">
    <source>
        <dbReference type="ARBA" id="ARBA00034081"/>
    </source>
</evidence>
<evidence type="ECO:0000313" key="20">
    <source>
        <dbReference type="RefSeq" id="XP_007434440.1"/>
    </source>
</evidence>
<accession>A0A9F2R393</accession>
<evidence type="ECO:0000256" key="2">
    <source>
        <dbReference type="ARBA" id="ARBA00006656"/>
    </source>
</evidence>
<comment type="function">
    <text evidence="12">Precursor of the Latency-associated peptide (LAP) and Transforming growth factor beta-2 (TGF-beta-2) chains, which constitute the regulatory and active subunit of TGF-beta-2, respectively.</text>
</comment>
<dbReference type="SMART" id="SM00204">
    <property type="entry name" value="TGFB"/>
    <property type="match status" value="1"/>
</dbReference>
<dbReference type="InterPro" id="IPR003940">
    <property type="entry name" value="TGFb2"/>
</dbReference>
<keyword evidence="6" id="KW-0165">Cleavage on pair of basic residues</keyword>
<comment type="function">
    <text evidence="13">Multifunctional protein that regulates various processes such as angiogenesis and heart development. Activation into mature form follows different steps: following cleavage of the proprotein in the Golgi apparatus, Latency-associated peptide (LAP) and Transforming growth factor beta-2 (TGF-beta-2) chains remain non-covalently linked rendering TGF-beta-2 inactive during storage in extracellular matrix. At the same time, LAP chain interacts with 'milieu molecules', such as LTBP1 and LRRC32/GARP, that control activation of TGF-beta-2 and maintain it in a latent state during storage in extracellular milieus. Once activated following release of LAP, TGF-beta-2 acts by binding to TGF-beta receptors (TGFBR1 and TGFBR2), which transduce signal.</text>
</comment>
<comment type="function">
    <text evidence="14">Required to maintain the Transforming growth factor beta-2 (TGF-beta-2) chain in a latent state during storage in extracellular matrix. Associates non-covalently with TGF-beta-2 and regulates its activation via interaction with 'milieu molecules', such as LTBP1 and LRRC32/GARP, that control activation of TGF-beta-2.</text>
</comment>
<evidence type="ECO:0000256" key="15">
    <source>
        <dbReference type="PIRSR" id="PIRSR001787-1"/>
    </source>
</evidence>
<evidence type="ECO:0000256" key="11">
    <source>
        <dbReference type="ARBA" id="ARBA00023246"/>
    </source>
</evidence>
<keyword evidence="8 16" id="KW-0339">Growth factor</keyword>
<comment type="similarity">
    <text evidence="2 16">Belongs to the TGF-beta family.</text>
</comment>
<feature type="disulfide bond" evidence="15">
    <location>
        <begin position="384"/>
        <end position="447"/>
    </location>
</feature>
<keyword evidence="7 17" id="KW-0732">Signal</keyword>
<dbReference type="InterPro" id="IPR016319">
    <property type="entry name" value="TGF-beta"/>
</dbReference>
<dbReference type="PROSITE" id="PS00250">
    <property type="entry name" value="TGF_BETA_1"/>
    <property type="match status" value="1"/>
</dbReference>
<reference evidence="20" key="1">
    <citation type="submission" date="2025-08" db="UniProtKB">
        <authorList>
            <consortium name="RefSeq"/>
        </authorList>
    </citation>
    <scope>IDENTIFICATION</scope>
    <source>
        <tissue evidence="20">Liver</tissue>
    </source>
</reference>
<keyword evidence="11" id="KW-0497">Mitogen</keyword>
<evidence type="ECO:0000256" key="10">
    <source>
        <dbReference type="ARBA" id="ARBA00023180"/>
    </source>
</evidence>
<feature type="signal peptide" evidence="17">
    <location>
        <begin position="1"/>
        <end position="21"/>
    </location>
</feature>
<keyword evidence="9 15" id="KW-1015">Disulfide bond</keyword>
<feature type="disulfide bond" evidence="15">
    <location>
        <begin position="376"/>
        <end position="385"/>
    </location>
</feature>
<dbReference type="PROSITE" id="PS51362">
    <property type="entry name" value="TGF_BETA_2"/>
    <property type="match status" value="1"/>
</dbReference>
<dbReference type="GO" id="GO:0005615">
    <property type="term" value="C:extracellular space"/>
    <property type="evidence" value="ECO:0007669"/>
    <property type="project" value="InterPro"/>
</dbReference>
<keyword evidence="5" id="KW-0272">Extracellular matrix</keyword>
<dbReference type="SUPFAM" id="SSF57501">
    <property type="entry name" value="Cystine-knot cytokines"/>
    <property type="match status" value="1"/>
</dbReference>
<dbReference type="Pfam" id="PF00688">
    <property type="entry name" value="TGFb_propeptide"/>
    <property type="match status" value="2"/>
</dbReference>
<dbReference type="PANTHER" id="PTHR11848:SF249">
    <property type="entry name" value="TRANSFORMING GROWTH FACTOR BETA"/>
    <property type="match status" value="1"/>
</dbReference>
<evidence type="ECO:0000256" key="1">
    <source>
        <dbReference type="ARBA" id="ARBA00004498"/>
    </source>
</evidence>
<evidence type="ECO:0000256" key="7">
    <source>
        <dbReference type="ARBA" id="ARBA00022729"/>
    </source>
</evidence>
<dbReference type="GO" id="GO:0009888">
    <property type="term" value="P:tissue development"/>
    <property type="evidence" value="ECO:0007669"/>
    <property type="project" value="UniProtKB-ARBA"/>
</dbReference>
<evidence type="ECO:0000259" key="18">
    <source>
        <dbReference type="PROSITE" id="PS51362"/>
    </source>
</evidence>
<evidence type="ECO:0000256" key="9">
    <source>
        <dbReference type="ARBA" id="ARBA00023157"/>
    </source>
</evidence>
<evidence type="ECO:0000256" key="13">
    <source>
        <dbReference type="ARBA" id="ARBA00045470"/>
    </source>
</evidence>
<dbReference type="Gene3D" id="2.60.120.970">
    <property type="match status" value="2"/>
</dbReference>
<dbReference type="FunFam" id="2.10.90.10:FF:000004">
    <property type="entry name" value="Transforming growth factor beta"/>
    <property type="match status" value="1"/>
</dbReference>
<dbReference type="GeneID" id="103067099"/>
<dbReference type="GO" id="GO:0051781">
    <property type="term" value="P:positive regulation of cell division"/>
    <property type="evidence" value="ECO:0007669"/>
    <property type="project" value="UniProtKB-KW"/>
</dbReference>
<dbReference type="PRINTS" id="PR01425">
    <property type="entry name" value="TGFBETA2"/>
</dbReference>
<evidence type="ECO:0000256" key="6">
    <source>
        <dbReference type="ARBA" id="ARBA00022685"/>
    </source>
</evidence>
<evidence type="ECO:0000313" key="19">
    <source>
        <dbReference type="Proteomes" id="UP000695026"/>
    </source>
</evidence>
<sequence length="481" mass="53726">MFFSALVVVPLILGPNGAVSALPACQTLDLEVARARRIQAVRGQILSKLQLVTPPKEEEVPNPLPAEVMLLYNSTQELVREPAACGGQRAACNEEEDYYAKEVQRVDIIRALRAKTRSKLQLGTPPKEEEVPNPLPAEVMLLYNSTQELVREPAACGGQRAACNEEEDYYAKEVQRVDMLTLGHADNSISSPLSSPFFRFLCFNVSAAHPNLSSLIQAELRIYKVPNPGAQATEQRVELYQVMPVRDPSAPAQRYVGSRTLLPRRRAEWVSFDVTESVSQGLGDGGRNLSFKLGLHCPCCTSIPARNTIHSQHSEPLEVRFAGLDDDLIKEAWKGWSRAPDLTNKAPHLILTLMPPNQLDPALKGRHRRAANAASCPRNTDQDCCVHSLYIDFRKDLKWKWIHQPKGYKANFCAGSCRYSQSTNTHYNMVLPLYNKLNPEASVAPCCVPRKLEPLTILYYVGRQPKVQQLSNMVVKSCRCR</sequence>
<dbReference type="GO" id="GO:0009653">
    <property type="term" value="P:anatomical structure morphogenesis"/>
    <property type="evidence" value="ECO:0007669"/>
    <property type="project" value="UniProtKB-ARBA"/>
</dbReference>
<protein>
    <recommendedName>
        <fullName evidence="3">Transforming growth factor beta-2 proprotein</fullName>
    </recommendedName>
</protein>
<dbReference type="AlphaFoldDB" id="A0A9F2R393"/>
<dbReference type="OMA" id="WSANNHY"/>
<dbReference type="GO" id="GO:0007179">
    <property type="term" value="P:transforming growth factor beta receptor signaling pathway"/>
    <property type="evidence" value="ECO:0007669"/>
    <property type="project" value="TreeGrafter"/>
</dbReference>
<feature type="disulfide bond" evidence="15">
    <location>
        <begin position="417"/>
        <end position="480"/>
    </location>
</feature>
<dbReference type="InterPro" id="IPR001839">
    <property type="entry name" value="TGF-b_C"/>
</dbReference>
<keyword evidence="19" id="KW-1185">Reference proteome</keyword>
<dbReference type="InterPro" id="IPR015615">
    <property type="entry name" value="TGF-beta-rel"/>
</dbReference>
<dbReference type="RefSeq" id="XP_007434440.1">
    <property type="nucleotide sequence ID" value="XM_007434378.2"/>
</dbReference>
<gene>
    <name evidence="20" type="primary">LOC103067099</name>
</gene>
<evidence type="ECO:0000256" key="17">
    <source>
        <dbReference type="SAM" id="SignalP"/>
    </source>
</evidence>
<dbReference type="Pfam" id="PF00019">
    <property type="entry name" value="TGF_beta"/>
    <property type="match status" value="1"/>
</dbReference>
<dbReference type="GO" id="GO:0005160">
    <property type="term" value="F:transforming growth factor beta receptor binding"/>
    <property type="evidence" value="ECO:0007669"/>
    <property type="project" value="InterPro"/>
</dbReference>
<dbReference type="Gene3D" id="2.10.90.10">
    <property type="entry name" value="Cystine-knot cytokines"/>
    <property type="match status" value="1"/>
</dbReference>
<dbReference type="GO" id="GO:0042127">
    <property type="term" value="P:regulation of cell population proliferation"/>
    <property type="evidence" value="ECO:0007669"/>
    <property type="project" value="TreeGrafter"/>
</dbReference>
<evidence type="ECO:0000256" key="8">
    <source>
        <dbReference type="ARBA" id="ARBA00023030"/>
    </source>
</evidence>
<dbReference type="KEGG" id="pbi:103067099"/>
<dbReference type="OrthoDB" id="5949851at2759"/>
<feature type="disulfide bond" description="Interchain" evidence="15">
    <location>
        <position position="446"/>
    </location>
</feature>
<evidence type="ECO:0000256" key="3">
    <source>
        <dbReference type="ARBA" id="ARBA00018531"/>
    </source>
</evidence>